<dbReference type="AlphaFoldDB" id="A0A0V7ZSC5"/>
<gene>
    <name evidence="2" type="ORF">BC008_29280</name>
</gene>
<protein>
    <recommendedName>
        <fullName evidence="1">Putative restriction endonuclease domain-containing protein</fullName>
    </recommendedName>
</protein>
<dbReference type="PANTHER" id="PTHR36558:SF1">
    <property type="entry name" value="RESTRICTION ENDONUCLEASE DOMAIN-CONTAINING PROTEIN-RELATED"/>
    <property type="match status" value="1"/>
</dbReference>
<evidence type="ECO:0000313" key="2">
    <source>
        <dbReference type="EMBL" id="KST67282.1"/>
    </source>
</evidence>
<evidence type="ECO:0000313" key="3">
    <source>
        <dbReference type="Proteomes" id="UP000053372"/>
    </source>
</evidence>
<dbReference type="PANTHER" id="PTHR36558">
    <property type="entry name" value="GLR1098 PROTEIN"/>
    <property type="match status" value="1"/>
</dbReference>
<proteinExistence type="predicted"/>
<dbReference type="SUPFAM" id="SSF52980">
    <property type="entry name" value="Restriction endonuclease-like"/>
    <property type="match status" value="1"/>
</dbReference>
<dbReference type="InterPro" id="IPR011335">
    <property type="entry name" value="Restrct_endonuc-II-like"/>
</dbReference>
<dbReference type="OrthoDB" id="424506at2"/>
<reference evidence="2 3" key="1">
    <citation type="journal article" date="2015" name="Genome Announc.">
        <title>Draft Genome of the Euendolithic (true boring) Cyanobacterium Mastigocoleus testarum strain BC008.</title>
        <authorList>
            <person name="Guida B.S."/>
            <person name="Garcia-Pichel F."/>
        </authorList>
    </citation>
    <scope>NUCLEOTIDE SEQUENCE [LARGE SCALE GENOMIC DNA]</scope>
    <source>
        <strain evidence="2 3">BC008</strain>
    </source>
</reference>
<organism evidence="2 3">
    <name type="scientific">Mastigocoleus testarum BC008</name>
    <dbReference type="NCBI Taxonomy" id="371196"/>
    <lineage>
        <taxon>Bacteria</taxon>
        <taxon>Bacillati</taxon>
        <taxon>Cyanobacteriota</taxon>
        <taxon>Cyanophyceae</taxon>
        <taxon>Nostocales</taxon>
        <taxon>Hapalosiphonaceae</taxon>
        <taxon>Mastigocoleus</taxon>
    </lineage>
</organism>
<accession>A0A0V7ZSC5</accession>
<dbReference type="Proteomes" id="UP000053372">
    <property type="component" value="Unassembled WGS sequence"/>
</dbReference>
<evidence type="ECO:0000259" key="1">
    <source>
        <dbReference type="Pfam" id="PF05685"/>
    </source>
</evidence>
<dbReference type="Pfam" id="PF05685">
    <property type="entry name" value="Uma2"/>
    <property type="match status" value="1"/>
</dbReference>
<dbReference type="InterPro" id="IPR008538">
    <property type="entry name" value="Uma2"/>
</dbReference>
<comment type="caution">
    <text evidence="2">The sequence shown here is derived from an EMBL/GenBank/DDBJ whole genome shotgun (WGS) entry which is preliminary data.</text>
</comment>
<dbReference type="EMBL" id="LMTZ01000089">
    <property type="protein sequence ID" value="KST67282.1"/>
    <property type="molecule type" value="Genomic_DNA"/>
</dbReference>
<name>A0A0V7ZSC5_9CYAN</name>
<keyword evidence="3" id="KW-1185">Reference proteome</keyword>
<dbReference type="InterPro" id="IPR012296">
    <property type="entry name" value="Nuclease_put_TT1808"/>
</dbReference>
<feature type="domain" description="Putative restriction endonuclease" evidence="1">
    <location>
        <begin position="12"/>
        <end position="180"/>
    </location>
</feature>
<dbReference type="Gene3D" id="3.90.1570.10">
    <property type="entry name" value="tt1808, chain A"/>
    <property type="match status" value="1"/>
</dbReference>
<dbReference type="CDD" id="cd06260">
    <property type="entry name" value="DUF820-like"/>
    <property type="match status" value="1"/>
</dbReference>
<dbReference type="RefSeq" id="WP_027846700.1">
    <property type="nucleotide sequence ID" value="NZ_LMTZ01000089.1"/>
</dbReference>
<sequence>MSVPLNLTHLTVEEYLKAEESSEIRYEYLGGQIFAMSGGSKEHNLITLNIASRLRSHVRGGSCSVFMSDMKVKLELANKGKSILYYPDVVVSCDSEDQDRFFLNYPCLIIEVLSPSTETTDRREKLVNYRTLKSLQEYVLVSQDEVKVEVYRKDAQGNWSLIILGQDDELHLDSIGATLTMTEVYEDVIKV</sequence>